<evidence type="ECO:0000313" key="2">
    <source>
        <dbReference type="Proteomes" id="UP000219922"/>
    </source>
</evidence>
<evidence type="ECO:0000313" key="1">
    <source>
        <dbReference type="EMBL" id="PDZ94229.1"/>
    </source>
</evidence>
<proteinExistence type="predicted"/>
<dbReference type="AlphaFoldDB" id="A0A9X6SSA5"/>
<dbReference type="RefSeq" id="WP_098007182.1">
    <property type="nucleotide sequence ID" value="NZ_NUJB01000045.1"/>
</dbReference>
<sequence>MFIGQKVKVENSPWTDANGETGEIKSIIPTSNEGNIALVKFDNEEINRTSRDIGGFTFKNKELKAV</sequence>
<protein>
    <submittedName>
        <fullName evidence="1">Uncharacterized protein</fullName>
    </submittedName>
</protein>
<dbReference type="EMBL" id="NVMX01000233">
    <property type="protein sequence ID" value="PDZ94229.1"/>
    <property type="molecule type" value="Genomic_DNA"/>
</dbReference>
<organism evidence="1 2">
    <name type="scientific">Bacillus cereus</name>
    <dbReference type="NCBI Taxonomy" id="1396"/>
    <lineage>
        <taxon>Bacteria</taxon>
        <taxon>Bacillati</taxon>
        <taxon>Bacillota</taxon>
        <taxon>Bacilli</taxon>
        <taxon>Bacillales</taxon>
        <taxon>Bacillaceae</taxon>
        <taxon>Bacillus</taxon>
        <taxon>Bacillus cereus group</taxon>
    </lineage>
</organism>
<gene>
    <name evidence="1" type="ORF">CON36_34885</name>
</gene>
<comment type="caution">
    <text evidence="1">The sequence shown here is derived from an EMBL/GenBank/DDBJ whole genome shotgun (WGS) entry which is preliminary data.</text>
</comment>
<accession>A0A9X6SSA5</accession>
<name>A0A9X6SSA5_BACCE</name>
<reference evidence="1 2" key="1">
    <citation type="submission" date="2017-09" db="EMBL/GenBank/DDBJ databases">
        <title>Large-scale bioinformatics analysis of Bacillus genomes uncovers conserved roles of natural products in bacterial physiology.</title>
        <authorList>
            <consortium name="Agbiome Team Llc"/>
            <person name="Bleich R.M."/>
            <person name="Grubbs K.J."/>
            <person name="Santa Maria K.C."/>
            <person name="Allen S.E."/>
            <person name="Farag S."/>
            <person name="Shank E.A."/>
            <person name="Bowers A."/>
        </authorList>
    </citation>
    <scope>NUCLEOTIDE SEQUENCE [LARGE SCALE GENOMIC DNA]</scope>
    <source>
        <strain evidence="1 2">AFS092789</strain>
    </source>
</reference>
<dbReference type="Proteomes" id="UP000219922">
    <property type="component" value="Unassembled WGS sequence"/>
</dbReference>